<evidence type="ECO:0008006" key="5">
    <source>
        <dbReference type="Google" id="ProtNLM"/>
    </source>
</evidence>
<evidence type="ECO:0000256" key="1">
    <source>
        <dbReference type="SAM" id="Coils"/>
    </source>
</evidence>
<evidence type="ECO:0000256" key="2">
    <source>
        <dbReference type="SAM" id="MobiDB-lite"/>
    </source>
</evidence>
<dbReference type="PANTHER" id="PTHR37535:SF2">
    <property type="entry name" value="FINGER DOMAIN PROTEIN, PUTATIVE (AFU_ORTHOLOGUE AFUA_6G09300)-RELATED"/>
    <property type="match status" value="1"/>
</dbReference>
<feature type="region of interest" description="Disordered" evidence="2">
    <location>
        <begin position="461"/>
        <end position="482"/>
    </location>
</feature>
<feature type="coiled-coil region" evidence="1">
    <location>
        <begin position="331"/>
        <end position="393"/>
    </location>
</feature>
<name>A0ABQ8FSI2_9PEZI</name>
<dbReference type="Pfam" id="PF11917">
    <property type="entry name" value="DUF3435"/>
    <property type="match status" value="1"/>
</dbReference>
<reference evidence="3 4" key="1">
    <citation type="journal article" date="2021" name="Nat. Commun.">
        <title>Genetic determinants of endophytism in the Arabidopsis root mycobiome.</title>
        <authorList>
            <person name="Mesny F."/>
            <person name="Miyauchi S."/>
            <person name="Thiergart T."/>
            <person name="Pickel B."/>
            <person name="Atanasova L."/>
            <person name="Karlsson M."/>
            <person name="Huettel B."/>
            <person name="Barry K.W."/>
            <person name="Haridas S."/>
            <person name="Chen C."/>
            <person name="Bauer D."/>
            <person name="Andreopoulos W."/>
            <person name="Pangilinan J."/>
            <person name="LaButti K."/>
            <person name="Riley R."/>
            <person name="Lipzen A."/>
            <person name="Clum A."/>
            <person name="Drula E."/>
            <person name="Henrissat B."/>
            <person name="Kohler A."/>
            <person name="Grigoriev I.V."/>
            <person name="Martin F.M."/>
            <person name="Hacquard S."/>
        </authorList>
    </citation>
    <scope>NUCLEOTIDE SEQUENCE [LARGE SCALE GENOMIC DNA]</scope>
    <source>
        <strain evidence="3 4">MPI-SDFR-AT-0080</strain>
    </source>
</reference>
<accession>A0ABQ8FSI2</accession>
<sequence length="575" mass="65474">MKDVLRALTRRFKLASEKREKTAMYVEDMFEVLKVQWTSSEMTFDHERHRLELSLFMLLAGTTGNRPGALLALRYRDVQATLIRDPAGGSEPYVLLEFIYTHTKGYLGQKDSNTFTIPEIRHDPYLILSPHTYFLALAFSDQAFAAPDLTGPEALYKLRVPDQTNQLRLPWKKEVLNVPIFRKSCRTVRGIGISQEALPDSTVRPWLRKLGEITGMEKICHPYILRYAAGKAFDSCGDLFYPIWVFTSLPCIDGISESLRNLIMQHSRSEVFQQHYLPRHISADTQAAYRGLPAQSAVMRAASGMSRGLDARRPRKISAEQLHQIEKHPKVKRSRKRMDELKLKVGEVKREDPSNPRLPALQAAKDKAVRAHRNEKRRQKEALLRKAKELFQRDQAVADIQNLLNNLPANAPEPVKHEYALDERSQAVQALFTLPEQTLSEERRRESRAITALVALCQKKEDRRRAQPSKAPDKGNASDSSVAGVVVDEHSGSRNLECKPTQCFLCLGDEGLPSQKREKEFCSRADLKKHVLRYHLRHFAEDAAVVCPLDGEPLRGHMDVLSHGQFIHGTPFLIR</sequence>
<keyword evidence="4" id="KW-1185">Reference proteome</keyword>
<evidence type="ECO:0000313" key="3">
    <source>
        <dbReference type="EMBL" id="KAH7021750.1"/>
    </source>
</evidence>
<dbReference type="InterPro" id="IPR021842">
    <property type="entry name" value="DUF3435"/>
</dbReference>
<comment type="caution">
    <text evidence="3">The sequence shown here is derived from an EMBL/GenBank/DDBJ whole genome shotgun (WGS) entry which is preliminary data.</text>
</comment>
<dbReference type="EMBL" id="JAGTJR010000064">
    <property type="protein sequence ID" value="KAH7021750.1"/>
    <property type="molecule type" value="Genomic_DNA"/>
</dbReference>
<organism evidence="3 4">
    <name type="scientific">Macrophomina phaseolina</name>
    <dbReference type="NCBI Taxonomy" id="35725"/>
    <lineage>
        <taxon>Eukaryota</taxon>
        <taxon>Fungi</taxon>
        <taxon>Dikarya</taxon>
        <taxon>Ascomycota</taxon>
        <taxon>Pezizomycotina</taxon>
        <taxon>Dothideomycetes</taxon>
        <taxon>Dothideomycetes incertae sedis</taxon>
        <taxon>Botryosphaeriales</taxon>
        <taxon>Botryosphaeriaceae</taxon>
        <taxon>Macrophomina</taxon>
    </lineage>
</organism>
<evidence type="ECO:0000313" key="4">
    <source>
        <dbReference type="Proteomes" id="UP000774617"/>
    </source>
</evidence>
<proteinExistence type="predicted"/>
<gene>
    <name evidence="3" type="ORF">B0J12DRAFT_610692</name>
</gene>
<protein>
    <recommendedName>
        <fullName evidence="5">C2H2-type domain-containing protein</fullName>
    </recommendedName>
</protein>
<dbReference type="PANTHER" id="PTHR37535">
    <property type="entry name" value="FLUG DOMAIN PROTEIN"/>
    <property type="match status" value="1"/>
</dbReference>
<dbReference type="Proteomes" id="UP000774617">
    <property type="component" value="Unassembled WGS sequence"/>
</dbReference>
<keyword evidence="1" id="KW-0175">Coiled coil</keyword>